<dbReference type="EC" id="2.7.11.1" evidence="1"/>
<dbReference type="InterPro" id="IPR000719">
    <property type="entry name" value="Prot_kinase_dom"/>
</dbReference>
<comment type="caution">
    <text evidence="8">The sequence shown here is derived from an EMBL/GenBank/DDBJ whole genome shotgun (WGS) entry which is preliminary data.</text>
</comment>
<dbReference type="SUPFAM" id="SSF56112">
    <property type="entry name" value="Protein kinase-like (PK-like)"/>
    <property type="match status" value="1"/>
</dbReference>
<evidence type="ECO:0000313" key="8">
    <source>
        <dbReference type="EMBL" id="EPY17903.1"/>
    </source>
</evidence>
<evidence type="ECO:0000259" key="7">
    <source>
        <dbReference type="PROSITE" id="PS50011"/>
    </source>
</evidence>
<proteinExistence type="predicted"/>
<evidence type="ECO:0000256" key="3">
    <source>
        <dbReference type="ARBA" id="ARBA00022741"/>
    </source>
</evidence>
<dbReference type="Pfam" id="PF00069">
    <property type="entry name" value="Pkinase"/>
    <property type="match status" value="1"/>
</dbReference>
<evidence type="ECO:0000313" key="9">
    <source>
        <dbReference type="Proteomes" id="UP000015354"/>
    </source>
</evidence>
<keyword evidence="5" id="KW-0067">ATP-binding</keyword>
<evidence type="ECO:0000256" key="6">
    <source>
        <dbReference type="SAM" id="MobiDB-lite"/>
    </source>
</evidence>
<keyword evidence="3" id="KW-0547">Nucleotide-binding</keyword>
<dbReference type="GO" id="GO:0004674">
    <property type="term" value="F:protein serine/threonine kinase activity"/>
    <property type="evidence" value="ECO:0007669"/>
    <property type="project" value="UniProtKB-EC"/>
</dbReference>
<dbReference type="PANTHER" id="PTHR43671:SF13">
    <property type="entry name" value="SERINE_THREONINE-PROTEIN KINASE NEK2"/>
    <property type="match status" value="1"/>
</dbReference>
<organism evidence="8 9">
    <name type="scientific">Strigomonas culicis</name>
    <dbReference type="NCBI Taxonomy" id="28005"/>
    <lineage>
        <taxon>Eukaryota</taxon>
        <taxon>Discoba</taxon>
        <taxon>Euglenozoa</taxon>
        <taxon>Kinetoplastea</taxon>
        <taxon>Metakinetoplastina</taxon>
        <taxon>Trypanosomatida</taxon>
        <taxon>Trypanosomatidae</taxon>
        <taxon>Strigomonadinae</taxon>
        <taxon>Strigomonas</taxon>
    </lineage>
</organism>
<feature type="region of interest" description="Disordered" evidence="6">
    <location>
        <begin position="140"/>
        <end position="195"/>
    </location>
</feature>
<feature type="domain" description="Protein kinase" evidence="7">
    <location>
        <begin position="15"/>
        <end position="490"/>
    </location>
</feature>
<gene>
    <name evidence="8" type="ORF">STCU_10325</name>
</gene>
<dbReference type="PANTHER" id="PTHR43671">
    <property type="entry name" value="SERINE/THREONINE-PROTEIN KINASE NEK"/>
    <property type="match status" value="1"/>
</dbReference>
<evidence type="ECO:0000256" key="4">
    <source>
        <dbReference type="ARBA" id="ARBA00022777"/>
    </source>
</evidence>
<dbReference type="InterPro" id="IPR050660">
    <property type="entry name" value="NEK_Ser/Thr_kinase"/>
</dbReference>
<dbReference type="OrthoDB" id="9948461at2759"/>
<dbReference type="GO" id="GO:0005524">
    <property type="term" value="F:ATP binding"/>
    <property type="evidence" value="ECO:0007669"/>
    <property type="project" value="UniProtKB-KW"/>
</dbReference>
<dbReference type="PROSITE" id="PS50011">
    <property type="entry name" value="PROTEIN_KINASE_DOM"/>
    <property type="match status" value="1"/>
</dbReference>
<keyword evidence="4" id="KW-0418">Kinase</keyword>
<name>S9TND8_9TRYP</name>
<dbReference type="AlphaFoldDB" id="S9TND8"/>
<evidence type="ECO:0000256" key="2">
    <source>
        <dbReference type="ARBA" id="ARBA00022679"/>
    </source>
</evidence>
<dbReference type="InterPro" id="IPR011009">
    <property type="entry name" value="Kinase-like_dom_sf"/>
</dbReference>
<evidence type="ECO:0000256" key="5">
    <source>
        <dbReference type="ARBA" id="ARBA00022840"/>
    </source>
</evidence>
<dbReference type="EMBL" id="ATMH01010226">
    <property type="protein sequence ID" value="EPY17903.1"/>
    <property type="molecule type" value="Genomic_DNA"/>
</dbReference>
<keyword evidence="9" id="KW-1185">Reference proteome</keyword>
<protein>
    <recommendedName>
        <fullName evidence="1">non-specific serine/threonine protein kinase</fullName>
        <ecNumber evidence="1">2.7.11.1</ecNumber>
    </recommendedName>
</protein>
<dbReference type="Gene3D" id="1.10.510.10">
    <property type="entry name" value="Transferase(Phosphotransferase) domain 1"/>
    <property type="match status" value="1"/>
</dbReference>
<keyword evidence="2" id="KW-0808">Transferase</keyword>
<evidence type="ECO:0000256" key="1">
    <source>
        <dbReference type="ARBA" id="ARBA00012513"/>
    </source>
</evidence>
<dbReference type="SMART" id="SM00220">
    <property type="entry name" value="S_TKc"/>
    <property type="match status" value="1"/>
</dbReference>
<reference evidence="8 9" key="1">
    <citation type="journal article" date="2013" name="PLoS ONE">
        <title>Predicting the Proteins of Angomonas deanei, Strigomonas culicis and Their Respective Endosymbionts Reveals New Aspects of the Trypanosomatidae Family.</title>
        <authorList>
            <person name="Motta M.C."/>
            <person name="Martins A.C."/>
            <person name="de Souza S.S."/>
            <person name="Catta-Preta C.M."/>
            <person name="Silva R."/>
            <person name="Klein C.C."/>
            <person name="de Almeida L.G."/>
            <person name="de Lima Cunha O."/>
            <person name="Ciapina L.P."/>
            <person name="Brocchi M."/>
            <person name="Colabardini A.C."/>
            <person name="de Araujo Lima B."/>
            <person name="Machado C.R."/>
            <person name="de Almeida Soares C.M."/>
            <person name="Probst C.M."/>
            <person name="de Menezes C.B."/>
            <person name="Thompson C.E."/>
            <person name="Bartholomeu D.C."/>
            <person name="Gradia D.F."/>
            <person name="Pavoni D.P."/>
            <person name="Grisard E.C."/>
            <person name="Fantinatti-Garboggini F."/>
            <person name="Marchini F.K."/>
            <person name="Rodrigues-Luiz G.F."/>
            <person name="Wagner G."/>
            <person name="Goldman G.H."/>
            <person name="Fietto J.L."/>
            <person name="Elias M.C."/>
            <person name="Goldman M.H."/>
            <person name="Sagot M.F."/>
            <person name="Pereira M."/>
            <person name="Stoco P.H."/>
            <person name="de Mendonca-Neto R.P."/>
            <person name="Teixeira S.M."/>
            <person name="Maciel T.E."/>
            <person name="de Oliveira Mendes T.A."/>
            <person name="Urmenyi T.P."/>
            <person name="de Souza W."/>
            <person name="Schenkman S."/>
            <person name="de Vasconcelos A.T."/>
        </authorList>
    </citation>
    <scope>NUCLEOTIDE SEQUENCE [LARGE SCALE GENOMIC DNA]</scope>
</reference>
<accession>S9TND8</accession>
<sequence>MHYDVPAAAFSPETAPASTPASRNLNIEVYKVKERNSQRRYAANVIYGDSPGGTVGPDGEVTRRITPLMRQECALALVLHHPNILHTYDILVDADEDKVAIREEAQRLAALFFPTETGKAGADALPLPIVVMPTTRGSKGGVSFVPSPLAGRAKRPQEAASPSSSRRDTHQPTPPHLPTEDDRAPGGDGTAGRDAAAASKLASLMQHVQRGKVLTIFIAELASPFDFLLHCVPRRGSGGAGSSMGSSRRQQRTVTFTAAQAAHLVREAAKGLRYLHTLPPTVANNYFVVHGNLAPHAVMLDVNRRLKICCLSTSGWACHTPVEGRPVGVGMPVYYNAVLDALLAPELYGDVQQRLHRATQHLSERGADGGPLPYLNGFFQLPADVLRRHYGPAIDVWALGIFLYRLVVGELPDVRRRAPAAPGGPVRCEVRLLPTRPAGEGRRRPSLSQAESRAAYLAARPELLDLLQRMLAVDPAQRLSITEVLAHPFLAPKQKDEQR</sequence>
<dbReference type="Proteomes" id="UP000015354">
    <property type="component" value="Unassembled WGS sequence"/>
</dbReference>